<proteinExistence type="inferred from homology"/>
<evidence type="ECO:0000256" key="6">
    <source>
        <dbReference type="ARBA" id="ARBA00023239"/>
    </source>
</evidence>
<dbReference type="InterPro" id="IPR031338">
    <property type="entry name" value="KDPG/KHG_AS_2"/>
</dbReference>
<sequence length="212" mass="21544">MSVQTHSFFARAPVVPVIVVEDAALAVPLARALVEGGLPLLEVTLRTPAALASIKAMREAVPEAIIGAGSILSSAHLESALGAGAQFIVTPGASPALLAALARAPVPCLPGIATASEAIAARDHGFRVVKFFPAEAMGGIKTLSAWQGPLGDIFFCPTGGIDLQRAPSYLALKNVLCVGGSWMVPAPALQAGDFAHITSLARDAAALAKPAR</sequence>
<dbReference type="EC" id="4.1.2.14" evidence="5"/>
<dbReference type="PANTHER" id="PTHR30246:SF1">
    <property type="entry name" value="2-DEHYDRO-3-DEOXY-6-PHOSPHOGALACTONATE ALDOLASE-RELATED"/>
    <property type="match status" value="1"/>
</dbReference>
<evidence type="ECO:0000256" key="4">
    <source>
        <dbReference type="ARBA" id="ARBA00011233"/>
    </source>
</evidence>
<dbReference type="Proteomes" id="UP000192872">
    <property type="component" value="Unassembled WGS sequence"/>
</dbReference>
<evidence type="ECO:0000256" key="1">
    <source>
        <dbReference type="ARBA" id="ARBA00000654"/>
    </source>
</evidence>
<gene>
    <name evidence="9" type="ORF">A4S15_00790</name>
</gene>
<comment type="similarity">
    <text evidence="3">Belongs to the KHG/KDPG aldolase family.</text>
</comment>
<organism evidence="9 10">
    <name type="scientific">Candidatus Raskinella chloraquaticus</name>
    <dbReference type="NCBI Taxonomy" id="1951219"/>
    <lineage>
        <taxon>Bacteria</taxon>
        <taxon>Pseudomonadati</taxon>
        <taxon>Pseudomonadota</taxon>
        <taxon>Alphaproteobacteria</taxon>
        <taxon>Hyphomicrobiales</taxon>
        <taxon>Phreatobacteraceae</taxon>
        <taxon>Candidatus Raskinella</taxon>
    </lineage>
</organism>
<dbReference type="NCBIfam" id="NF004325">
    <property type="entry name" value="PRK05718.1"/>
    <property type="match status" value="1"/>
</dbReference>
<comment type="pathway">
    <text evidence="2">Carbohydrate acid metabolism; 2-dehydro-3-deoxy-D-gluconate degradation; D-glyceraldehyde 3-phosphate and pyruvate from 2-dehydro-3-deoxy-D-gluconate: step 2/2.</text>
</comment>
<dbReference type="GO" id="GO:0008675">
    <property type="term" value="F:2-dehydro-3-deoxy-phosphogluconate aldolase activity"/>
    <property type="evidence" value="ECO:0007669"/>
    <property type="project" value="UniProtKB-EC"/>
</dbReference>
<dbReference type="STRING" id="1827387.A4S15_00790"/>
<dbReference type="PROSITE" id="PS00159">
    <property type="entry name" value="ALDOLASE_KDPG_KHG_1"/>
    <property type="match status" value="1"/>
</dbReference>
<dbReference type="PROSITE" id="PS00160">
    <property type="entry name" value="ALDOLASE_KDPG_KHG_2"/>
    <property type="match status" value="1"/>
</dbReference>
<dbReference type="EMBL" id="LWDL01000026">
    <property type="protein sequence ID" value="OQW50171.1"/>
    <property type="molecule type" value="Genomic_DNA"/>
</dbReference>
<comment type="caution">
    <text evidence="9">The sequence shown here is derived from an EMBL/GenBank/DDBJ whole genome shotgun (WGS) entry which is preliminary data.</text>
</comment>
<dbReference type="RefSeq" id="WP_376800172.1">
    <property type="nucleotide sequence ID" value="NZ_DBNB01000028.1"/>
</dbReference>
<protein>
    <recommendedName>
        <fullName evidence="5">2-dehydro-3-deoxy-phosphogluconate aldolase</fullName>
        <ecNumber evidence="5">4.1.2.14</ecNumber>
    </recommendedName>
</protein>
<accession>A0A1W9HSF7</accession>
<dbReference type="InterPro" id="IPR013785">
    <property type="entry name" value="Aldolase_TIM"/>
</dbReference>
<dbReference type="NCBIfam" id="TIGR01182">
    <property type="entry name" value="eda"/>
    <property type="match status" value="1"/>
</dbReference>
<evidence type="ECO:0000256" key="5">
    <source>
        <dbReference type="ARBA" id="ARBA00013063"/>
    </source>
</evidence>
<comment type="catalytic activity">
    <reaction evidence="1">
        <text>2-dehydro-3-deoxy-6-phospho-D-gluconate = D-glyceraldehyde 3-phosphate + pyruvate</text>
        <dbReference type="Rhea" id="RHEA:17089"/>
        <dbReference type="ChEBI" id="CHEBI:15361"/>
        <dbReference type="ChEBI" id="CHEBI:57569"/>
        <dbReference type="ChEBI" id="CHEBI:59776"/>
        <dbReference type="EC" id="4.1.2.14"/>
    </reaction>
</comment>
<keyword evidence="6" id="KW-0456">Lyase</keyword>
<evidence type="ECO:0000313" key="9">
    <source>
        <dbReference type="EMBL" id="OQW50171.1"/>
    </source>
</evidence>
<keyword evidence="7" id="KW-0704">Schiff base</keyword>
<dbReference type="InterPro" id="IPR031337">
    <property type="entry name" value="KDPG/KHG_AS_1"/>
</dbReference>
<evidence type="ECO:0000256" key="8">
    <source>
        <dbReference type="ARBA" id="ARBA00023277"/>
    </source>
</evidence>
<dbReference type="Pfam" id="PF01081">
    <property type="entry name" value="Aldolase"/>
    <property type="match status" value="1"/>
</dbReference>
<evidence type="ECO:0000256" key="7">
    <source>
        <dbReference type="ARBA" id="ARBA00023270"/>
    </source>
</evidence>
<dbReference type="Gene3D" id="3.20.20.70">
    <property type="entry name" value="Aldolase class I"/>
    <property type="match status" value="1"/>
</dbReference>
<name>A0A1W9HSF7_9HYPH</name>
<evidence type="ECO:0000256" key="3">
    <source>
        <dbReference type="ARBA" id="ARBA00006906"/>
    </source>
</evidence>
<comment type="subunit">
    <text evidence="4">Homotrimer.</text>
</comment>
<dbReference type="PANTHER" id="PTHR30246">
    <property type="entry name" value="2-KETO-3-DEOXY-6-PHOSPHOGLUCONATE ALDOLASE"/>
    <property type="match status" value="1"/>
</dbReference>
<dbReference type="InterPro" id="IPR000887">
    <property type="entry name" value="Aldlse_KDPG_KHG"/>
</dbReference>
<keyword evidence="8" id="KW-0119">Carbohydrate metabolism</keyword>
<dbReference type="AlphaFoldDB" id="A0A1W9HSF7"/>
<reference evidence="9 10" key="1">
    <citation type="journal article" date="2017" name="Water Res.">
        <title>Comammox in drinking water systems.</title>
        <authorList>
            <person name="Wang Y."/>
            <person name="Ma L."/>
            <person name="Mao Y."/>
            <person name="Jiang X."/>
            <person name="Xia Y."/>
            <person name="Yu K."/>
            <person name="Li B."/>
            <person name="Zhang T."/>
        </authorList>
    </citation>
    <scope>NUCLEOTIDE SEQUENCE [LARGE SCALE GENOMIC DNA]</scope>
    <source>
        <strain evidence="9">SG_bin8</strain>
    </source>
</reference>
<dbReference type="SUPFAM" id="SSF51569">
    <property type="entry name" value="Aldolase"/>
    <property type="match status" value="1"/>
</dbReference>
<dbReference type="CDD" id="cd00452">
    <property type="entry name" value="KDPG_aldolase"/>
    <property type="match status" value="1"/>
</dbReference>
<evidence type="ECO:0000313" key="10">
    <source>
        <dbReference type="Proteomes" id="UP000192872"/>
    </source>
</evidence>
<evidence type="ECO:0000256" key="2">
    <source>
        <dbReference type="ARBA" id="ARBA00004736"/>
    </source>
</evidence>